<dbReference type="Pfam" id="PF07940">
    <property type="entry name" value="Hepar_II_III_C"/>
    <property type="match status" value="1"/>
</dbReference>
<dbReference type="SUPFAM" id="SSF48230">
    <property type="entry name" value="Chondroitin AC/alginate lyase"/>
    <property type="match status" value="1"/>
</dbReference>
<dbReference type="EMBL" id="FUZQ01000008">
    <property type="protein sequence ID" value="SKC80725.1"/>
    <property type="molecule type" value="Genomic_DNA"/>
</dbReference>
<dbReference type="Gene3D" id="2.70.98.70">
    <property type="match status" value="1"/>
</dbReference>
<evidence type="ECO:0000313" key="5">
    <source>
        <dbReference type="Proteomes" id="UP000189777"/>
    </source>
</evidence>
<dbReference type="OrthoDB" id="9793856at2"/>
<keyword evidence="5" id="KW-1185">Reference proteome</keyword>
<evidence type="ECO:0000313" key="4">
    <source>
        <dbReference type="EMBL" id="SKC80725.1"/>
    </source>
</evidence>
<comment type="subcellular location">
    <subcellularLocation>
        <location evidence="1">Cell envelope</location>
    </subcellularLocation>
</comment>
<accession>A0A1T5LXY8</accession>
<dbReference type="STRING" id="526729.SAMN04324258_4068"/>
<dbReference type="InterPro" id="IPR012480">
    <property type="entry name" value="Hepar_II_III_C"/>
</dbReference>
<feature type="domain" description="Heparinase II/III-like C-terminal" evidence="3">
    <location>
        <begin position="442"/>
        <end position="509"/>
    </location>
</feature>
<feature type="region of interest" description="Disordered" evidence="2">
    <location>
        <begin position="1"/>
        <end position="44"/>
    </location>
</feature>
<dbReference type="Proteomes" id="UP000189777">
    <property type="component" value="Unassembled WGS sequence"/>
</dbReference>
<feature type="compositionally biased region" description="Low complexity" evidence="2">
    <location>
        <begin position="22"/>
        <end position="38"/>
    </location>
</feature>
<gene>
    <name evidence="4" type="ORF">SAMN04324258_4068</name>
</gene>
<proteinExistence type="predicted"/>
<feature type="compositionally biased region" description="Low complexity" evidence="2">
    <location>
        <begin position="1"/>
        <end position="15"/>
    </location>
</feature>
<dbReference type="InterPro" id="IPR008929">
    <property type="entry name" value="Chondroitin_lyas"/>
</dbReference>
<name>A0A1T5LXY8_9MICO</name>
<dbReference type="GO" id="GO:0016829">
    <property type="term" value="F:lyase activity"/>
    <property type="evidence" value="ECO:0007669"/>
    <property type="project" value="InterPro"/>
</dbReference>
<organism evidence="4 5">
    <name type="scientific">Krasilnikoviella flava</name>
    <dbReference type="NCBI Taxonomy" id="526729"/>
    <lineage>
        <taxon>Bacteria</taxon>
        <taxon>Bacillati</taxon>
        <taxon>Actinomycetota</taxon>
        <taxon>Actinomycetes</taxon>
        <taxon>Micrococcales</taxon>
        <taxon>Promicromonosporaceae</taxon>
        <taxon>Krasilnikoviella</taxon>
    </lineage>
</organism>
<evidence type="ECO:0000256" key="2">
    <source>
        <dbReference type="SAM" id="MobiDB-lite"/>
    </source>
</evidence>
<dbReference type="Gene3D" id="1.50.10.100">
    <property type="entry name" value="Chondroitin AC/alginate lyase"/>
    <property type="match status" value="1"/>
</dbReference>
<protein>
    <submittedName>
        <fullName evidence="4">Heparinase II/III-like protein</fullName>
    </submittedName>
</protein>
<evidence type="ECO:0000256" key="1">
    <source>
        <dbReference type="ARBA" id="ARBA00004196"/>
    </source>
</evidence>
<sequence>MPHPSTTTSTPASASLREALDRAGAPAPRALSARAADPGAPSAGWFDPARVPAGLLADLRAEADAARSAPWPAPTTAAWRAFQESGDRQAYERPYFARRRLLTAIALGLAADDDPGRDDGLAARVASVLDEPTWCVPAHDSGPPLGVRELPDPAAPVLDLFQAQTGATLTALLRLLPRWASAHPDLASRVRAGIRTRVLDPFRTEARSYRWFALPSNWNPWIVSNVLLCAGAVLTGPEPSDAASPDDDTDLAAVVDLAVESLDAYLGGVPQDGGCDEGVAYWWQSAARAFEAVELLAALVPEAADDLLAHPVLAALARYPRVVHLGGPWSANFGDGAARAPRPGSGLVRDASPGGLFARYARRTGQPDLERFARRRRGDGTPLERPTDLARAVAVLGDVAWLEAPDAPGDDRPPVEYLPTLELLSATARPDGHEVRLVARGGHDDDPHNHLDVGSFVLALDGEPVVVDVGVGTYTKDTFSDRRYETWWTTSSFHAVPQVDGTEQGVGRRFAARTGLVAPDPADAAGPSPATVAALRLDLSDVYPVLAELAPGREGSLVRELRLGSDGALDVTDAWALDAPPRDVRTHLLLRTEPVRCADGRLELRATAEGPTLLLDVAGTADAAWHAVELDDPLLVAVWGDRLWRLALVASGPAASGRIRARLTPSR</sequence>
<dbReference type="GO" id="GO:0030313">
    <property type="term" value="C:cell envelope"/>
    <property type="evidence" value="ECO:0007669"/>
    <property type="project" value="UniProtKB-SubCell"/>
</dbReference>
<dbReference type="RefSeq" id="WP_079576419.1">
    <property type="nucleotide sequence ID" value="NZ_FUZQ01000008.1"/>
</dbReference>
<reference evidence="4 5" key="1">
    <citation type="submission" date="2017-02" db="EMBL/GenBank/DDBJ databases">
        <authorList>
            <person name="Peterson S.W."/>
        </authorList>
    </citation>
    <scope>NUCLEOTIDE SEQUENCE [LARGE SCALE GENOMIC DNA]</scope>
    <source>
        <strain evidence="4 5">DSM 21481</strain>
    </source>
</reference>
<dbReference type="AlphaFoldDB" id="A0A1T5LXY8"/>
<evidence type="ECO:0000259" key="3">
    <source>
        <dbReference type="Pfam" id="PF07940"/>
    </source>
</evidence>